<gene>
    <name evidence="2" type="primary">ITGB3BP</name>
</gene>
<dbReference type="InterPro" id="IPR009601">
    <property type="entry name" value="CENP-R"/>
</dbReference>
<dbReference type="GeneID" id="115472670"/>
<sequence>MLSRGVRVKRSLKLDAAEKENGYDTTPWKKNHEWNQHFSPTTGTFQISSSPFPNEKSNALGFRKEVSNAVHVETAVSSRGQLQTEEDDFKALLSEVEKSLGKFVKMRQNLKHIQTLEGSRELENVIGTSDSFRNLKAELQKTKVLMAEVEKRKRLCSAGQHSSQDYHPPTSSYEFLKSIIH</sequence>
<dbReference type="GO" id="GO:0006355">
    <property type="term" value="P:regulation of DNA-templated transcription"/>
    <property type="evidence" value="ECO:0007669"/>
    <property type="project" value="InterPro"/>
</dbReference>
<dbReference type="RefSeq" id="XP_030062872.1">
    <property type="nucleotide sequence ID" value="XM_030207012.1"/>
</dbReference>
<dbReference type="Proteomes" id="UP000515156">
    <property type="component" value="Chromosome 6"/>
</dbReference>
<dbReference type="GO" id="GO:0005654">
    <property type="term" value="C:nucleoplasm"/>
    <property type="evidence" value="ECO:0007669"/>
    <property type="project" value="TreeGrafter"/>
</dbReference>
<keyword evidence="1" id="KW-1185">Reference proteome</keyword>
<accession>A0A6P7Y5R9</accession>
<dbReference type="InParanoid" id="A0A6P7Y5R9"/>
<proteinExistence type="predicted"/>
<organism evidence="1 2">
    <name type="scientific">Microcaecilia unicolor</name>
    <dbReference type="NCBI Taxonomy" id="1415580"/>
    <lineage>
        <taxon>Eukaryota</taxon>
        <taxon>Metazoa</taxon>
        <taxon>Chordata</taxon>
        <taxon>Craniata</taxon>
        <taxon>Vertebrata</taxon>
        <taxon>Euteleostomi</taxon>
        <taxon>Amphibia</taxon>
        <taxon>Gymnophiona</taxon>
        <taxon>Siphonopidae</taxon>
        <taxon>Microcaecilia</taxon>
    </lineage>
</organism>
<reference evidence="2" key="1">
    <citation type="submission" date="2025-08" db="UniProtKB">
        <authorList>
            <consortium name="RefSeq"/>
        </authorList>
    </citation>
    <scope>IDENTIFICATION</scope>
</reference>
<evidence type="ECO:0000313" key="2">
    <source>
        <dbReference type="RefSeq" id="XP_030062872.1"/>
    </source>
</evidence>
<dbReference type="KEGG" id="muo:115472670"/>
<dbReference type="PANTHER" id="PTHR15581:SF0">
    <property type="entry name" value="CENTROMERE PROTEIN R"/>
    <property type="match status" value="1"/>
</dbReference>
<evidence type="ECO:0000313" key="1">
    <source>
        <dbReference type="Proteomes" id="UP000515156"/>
    </source>
</evidence>
<dbReference type="FunCoup" id="A0A6P7Y5R9">
    <property type="interactions" value="2253"/>
</dbReference>
<name>A0A6P7Y5R9_9AMPH</name>
<dbReference type="CTD" id="23421"/>
<protein>
    <submittedName>
        <fullName evidence="2">Centromere protein R isoform X1</fullName>
    </submittedName>
</protein>
<dbReference type="AlphaFoldDB" id="A0A6P7Y5R9"/>
<dbReference type="OrthoDB" id="8839831at2759"/>
<dbReference type="GO" id="GO:0034080">
    <property type="term" value="P:CENP-A containing chromatin assembly"/>
    <property type="evidence" value="ECO:0007669"/>
    <property type="project" value="InterPro"/>
</dbReference>
<dbReference type="PANTHER" id="PTHR15581">
    <property type="entry name" value="CENTROMERE PROTEIN R"/>
    <property type="match status" value="1"/>
</dbReference>
<dbReference type="Pfam" id="PF06729">
    <property type="entry name" value="CENP-R"/>
    <property type="match status" value="1"/>
</dbReference>